<evidence type="ECO:0000313" key="3">
    <source>
        <dbReference type="EMBL" id="UON92747.1"/>
    </source>
</evidence>
<proteinExistence type="predicted"/>
<organism evidence="2 5">
    <name type="scientific">Arthrobacter zhangbolii</name>
    <dbReference type="NCBI Taxonomy" id="2886936"/>
    <lineage>
        <taxon>Bacteria</taxon>
        <taxon>Bacillati</taxon>
        <taxon>Actinomycetota</taxon>
        <taxon>Actinomycetes</taxon>
        <taxon>Micrococcales</taxon>
        <taxon>Micrococcaceae</taxon>
        <taxon>Arthrobacter</taxon>
    </lineage>
</organism>
<sequence length="868" mass="95303">MALNAQGVAALETLEVLMKTSVSKDAAVNTLRIMLNNDGLVEDVLTERELIIKQRWVDAHGVTVFDEESETEPWYAGPQPHDVFWPSLKAKLQADPGWTNAVPSLDKTSTDVVSLLADPHSETIRTRGMVLGYVQSGKTANFTATIAKAADAGYRLFIVLSGVHNSLRRQTQLRLDSQLCDLRPADWVQLTDEFGDFGNPVKALPLVAGSQLRLLAVVKKNVSRLTNLRNWLLDAHEKGGLNKCPVLIIDDEADQASPNSARDAELDQTAINSLLVDLLGLPRVAYVGYTATPFANVLANPADPQNIYPRDFIYSLPKPAGYFGSEELFGAPVAEPEESSDDQGHDMIRFVPESEAEAYKSSSKSPYSPKVTPSLSDAVRWFLLATAARRFRNGEAKHSSMLIHTTMRVEPQNTLVPVIRKHVKDLQKELQSGDTAQWQNQWEAEVQREPAARHNLVAPSFEEVLGLLPDVLTDAKVVADNSASPERLIYAADPATVIAVGGNTLSRGLTLEGLVSSFFLRTAGAYDSALQMGRWFGYRRGYEDLPRVWTTRKLKDDFQFLAEIESDLRAEIKRYEGGAASPRDVAVRIQTHPRMQVTSPLKMQFAIKASASFSETHPQTTYFDRTDPEILAENIEATKELLSAANDNALDKPIYGERTLFKGVPAESILSFLDHYHFNDKSEMSEGMLLDYVTTQLKFGALREWNIAVVSKSGQSDGSAKTLDLGLEQNVNLITRSQLKSSEPDTANIGTLMSRVDRVLDLGWTASQAKAASDAQLQEVRNAEGRPLLVIYPIDKDSAPQPHLKSRKELNAAEHVVGVAFSFPAAAAGSEPKNAIQVDVSVLNTDEADDSLSAYVDAEGSHDKVALG</sequence>
<feature type="domain" description="Putative endonuclease Z1" evidence="1">
    <location>
        <begin position="374"/>
        <end position="593"/>
    </location>
</feature>
<dbReference type="AlphaFoldDB" id="A0A9X1M9J2"/>
<evidence type="ECO:0000313" key="5">
    <source>
        <dbReference type="Proteomes" id="UP001155145"/>
    </source>
</evidence>
<name>A0A9X1M9J2_9MICC</name>
<evidence type="ECO:0000259" key="1">
    <source>
        <dbReference type="Pfam" id="PF10593"/>
    </source>
</evidence>
<dbReference type="RefSeq" id="WP_227929110.1">
    <property type="nucleotide sequence ID" value="NZ_CP094984.1"/>
</dbReference>
<reference evidence="2" key="1">
    <citation type="submission" date="2021-10" db="EMBL/GenBank/DDBJ databases">
        <title>Novel species in genus Arthrobacter.</title>
        <authorList>
            <person name="Liu Y."/>
        </authorList>
    </citation>
    <scope>NUCLEOTIDE SEQUENCE</scope>
    <source>
        <strain evidence="4">zg-Y462</strain>
        <strain evidence="2">Zg-Y462</strain>
    </source>
</reference>
<gene>
    <name evidence="2" type="ORF">LJ755_11080</name>
    <name evidence="3" type="ORF">MUK71_03625</name>
</gene>
<evidence type="ECO:0000313" key="2">
    <source>
        <dbReference type="EMBL" id="MCC3273270.1"/>
    </source>
</evidence>
<dbReference type="Pfam" id="PF10593">
    <property type="entry name" value="Z1"/>
    <property type="match status" value="1"/>
</dbReference>
<keyword evidence="4" id="KW-1185">Reference proteome</keyword>
<dbReference type="Proteomes" id="UP001155145">
    <property type="component" value="Unassembled WGS sequence"/>
</dbReference>
<dbReference type="EMBL" id="JAJFZT010000007">
    <property type="protein sequence ID" value="MCC3273270.1"/>
    <property type="molecule type" value="Genomic_DNA"/>
</dbReference>
<evidence type="ECO:0000313" key="4">
    <source>
        <dbReference type="Proteomes" id="UP000829758"/>
    </source>
</evidence>
<dbReference type="EMBL" id="CP094984">
    <property type="protein sequence ID" value="UON92747.1"/>
    <property type="molecule type" value="Genomic_DNA"/>
</dbReference>
<accession>A0A9X1M9J2</accession>
<dbReference type="InterPro" id="IPR018310">
    <property type="entry name" value="Put_endonuclease_Z1-dom"/>
</dbReference>
<dbReference type="Proteomes" id="UP000829758">
    <property type="component" value="Chromosome"/>
</dbReference>
<protein>
    <submittedName>
        <fullName evidence="2">Z1 domain-containing protein</fullName>
    </submittedName>
</protein>